<comment type="subcellular location">
    <subcellularLocation>
        <location evidence="1">Virion</location>
    </subcellularLocation>
</comment>
<dbReference type="EMBL" id="LS483469">
    <property type="protein sequence ID" value="SQI32106.1"/>
    <property type="molecule type" value="Genomic_DNA"/>
</dbReference>
<feature type="domain" description="Phage tail fibre protein N-terminal" evidence="3">
    <location>
        <begin position="1"/>
        <end position="150"/>
    </location>
</feature>
<evidence type="ECO:0000313" key="6">
    <source>
        <dbReference type="Proteomes" id="UP000248897"/>
    </source>
</evidence>
<organism evidence="5 6">
    <name type="scientific">Serratia plymuthica</name>
    <dbReference type="NCBI Taxonomy" id="82996"/>
    <lineage>
        <taxon>Bacteria</taxon>
        <taxon>Pseudomonadati</taxon>
        <taxon>Pseudomonadota</taxon>
        <taxon>Gammaproteobacteria</taxon>
        <taxon>Enterobacterales</taxon>
        <taxon>Yersiniaceae</taxon>
        <taxon>Serratia</taxon>
    </lineage>
</organism>
<sequence>MTAKYRALLTDQGKALLANAAATGQKLEITQMAVGDGGGSATIPSESQTELVGEKRRAALNSLQVDANSNNQVIAELVIPEDAGGWWIRELGLYDKNGVLVAIANTPDTYKPLLAEGAGRTQVVRMVLLVKGDASAMIVADKTAVLVSRDTLDAAIAEHARSRNHPDATLLAKGFIQLSNDSNSNSESLAATPKAVKAVNDASLKITANLKDVADKGAARSNLGLGSAATRNVGTEAANLMEVGAFGLGSGSMHRADAYGNLGEIYRVNGTSKNAPGSGTYGVINLPCDGGPSSGYLAIQNSAAAYIGSSSTPEKPLSWYRIYTTAYKPTAADVGALTDNDAEKKYALRTTKINGKNLTGDISLSATDINSWSKTESDTRYLMVAGGTLQGIVKTSSDIQSLNIENFRIASANYGTFWRNDDSNFYLMLTNKGDKFGGYNNLRPLYVNLMSGNVNMGHALWVEKNVSSRAHIALTKEATPEGSGSFSAQLDTAAPFHQQRFDWTVNTGGLYVPIVKGVSNRKDIGYPTAVSFGYLLKPDNSFAHPVIHVLGDNNFDCIWDFDPNTGLIASKAGTFCTQQDAQNRANTAQNNAQNWAYQNLVNRVQRGAQSSLNMDGNLVEAPGGCFLTGGNGNEGNQVGVALYRPIQIMRNGIWATIEG</sequence>
<dbReference type="PANTHER" id="PTHR35191:SF1">
    <property type="entry name" value="PROPHAGE SIDE TAIL FIBER PROTEIN HOMOLOG STFQ-RELATED"/>
    <property type="match status" value="1"/>
</dbReference>
<evidence type="ECO:0000313" key="5">
    <source>
        <dbReference type="EMBL" id="SQI32106.1"/>
    </source>
</evidence>
<dbReference type="Pfam" id="PF12571">
    <property type="entry name" value="Phage_tail_fib"/>
    <property type="match status" value="1"/>
</dbReference>
<dbReference type="Pfam" id="PF03406">
    <property type="entry name" value="Phage_fiber_2"/>
    <property type="match status" value="1"/>
</dbReference>
<dbReference type="InterPro" id="IPR022225">
    <property type="entry name" value="Phage_tail_fibre_N"/>
</dbReference>
<accession>A0A2X4TXE4</accession>
<feature type="domain" description="Long-tail fiber proximal subunit trimerization" evidence="4">
    <location>
        <begin position="374"/>
        <end position="447"/>
    </location>
</feature>
<proteinExistence type="predicted"/>
<dbReference type="GO" id="GO:0046718">
    <property type="term" value="P:symbiont entry into host cell"/>
    <property type="evidence" value="ECO:0007669"/>
    <property type="project" value="InterPro"/>
</dbReference>
<dbReference type="InterPro" id="IPR048390">
    <property type="entry name" value="Gp34_trimer"/>
</dbReference>
<reference evidence="5 6" key="1">
    <citation type="submission" date="2018-06" db="EMBL/GenBank/DDBJ databases">
        <authorList>
            <consortium name="Pathogen Informatics"/>
            <person name="Doyle S."/>
        </authorList>
    </citation>
    <scope>NUCLEOTIDE SEQUENCE [LARGE SCALE GENOMIC DNA]</scope>
    <source>
        <strain evidence="5 6">NCTC12961</strain>
    </source>
</reference>
<dbReference type="PANTHER" id="PTHR35191">
    <property type="entry name" value="PROPHAGE SIDE TAIL FIBER PROTEIN HOMOLOG STFQ-RELATED"/>
    <property type="match status" value="1"/>
</dbReference>
<protein>
    <submittedName>
        <fullName evidence="5">Phage tail fibre repeat</fullName>
    </submittedName>
</protein>
<evidence type="ECO:0000259" key="3">
    <source>
        <dbReference type="Pfam" id="PF12571"/>
    </source>
</evidence>
<dbReference type="RefSeq" id="WP_063198795.1">
    <property type="nucleotide sequence ID" value="NZ_CAMITG010000001.1"/>
</dbReference>
<evidence type="ECO:0000256" key="1">
    <source>
        <dbReference type="ARBA" id="ARBA00004328"/>
    </source>
</evidence>
<dbReference type="InterPro" id="IPR005068">
    <property type="entry name" value="Phage_lambda_Stf-r2"/>
</dbReference>
<evidence type="ECO:0000256" key="2">
    <source>
        <dbReference type="ARBA" id="ARBA00022581"/>
    </source>
</evidence>
<dbReference type="Proteomes" id="UP000248897">
    <property type="component" value="Chromosome 1"/>
</dbReference>
<gene>
    <name evidence="5" type="ORF">NCTC12961_00975</name>
</gene>
<dbReference type="Pfam" id="PF21446">
    <property type="entry name" value="Gp34_trimer"/>
    <property type="match status" value="1"/>
</dbReference>
<name>A0A2X4TXE4_SERPL</name>
<keyword evidence="2" id="KW-0945">Host-virus interaction</keyword>
<dbReference type="AlphaFoldDB" id="A0A2X4TXE4"/>
<dbReference type="GO" id="GO:0019062">
    <property type="term" value="P:virion attachment to host cell"/>
    <property type="evidence" value="ECO:0007669"/>
    <property type="project" value="InterPro"/>
</dbReference>
<evidence type="ECO:0000259" key="4">
    <source>
        <dbReference type="Pfam" id="PF21446"/>
    </source>
</evidence>
<dbReference type="InterPro" id="IPR051934">
    <property type="entry name" value="Phage_Tail_Fiber_Structural"/>
</dbReference>